<dbReference type="EMBL" id="MNAD01000682">
    <property type="protein sequence ID" value="OJT11161.1"/>
    <property type="molecule type" value="Genomic_DNA"/>
</dbReference>
<comment type="caution">
    <text evidence="2">The sequence shown here is derived from an EMBL/GenBank/DDBJ whole genome shotgun (WGS) entry which is preliminary data.</text>
</comment>
<sequence>MDGDSDPASAHVGHISLAPKAGDSPSGMPSGSPHFLELEVSSMSQGLSTTVYTSVI</sequence>
<feature type="region of interest" description="Disordered" evidence="1">
    <location>
        <begin position="1"/>
        <end position="36"/>
    </location>
</feature>
<name>A0A1M2VU67_TRAPU</name>
<proteinExistence type="predicted"/>
<evidence type="ECO:0000313" key="2">
    <source>
        <dbReference type="EMBL" id="OJT11161.1"/>
    </source>
</evidence>
<dbReference type="AlphaFoldDB" id="A0A1M2VU67"/>
<gene>
    <name evidence="2" type="ORF">TRAPUB_12317</name>
</gene>
<evidence type="ECO:0000313" key="3">
    <source>
        <dbReference type="Proteomes" id="UP000184267"/>
    </source>
</evidence>
<protein>
    <submittedName>
        <fullName evidence="2">Uncharacterized protein</fullName>
    </submittedName>
</protein>
<organism evidence="2 3">
    <name type="scientific">Trametes pubescens</name>
    <name type="common">White-rot fungus</name>
    <dbReference type="NCBI Taxonomy" id="154538"/>
    <lineage>
        <taxon>Eukaryota</taxon>
        <taxon>Fungi</taxon>
        <taxon>Dikarya</taxon>
        <taxon>Basidiomycota</taxon>
        <taxon>Agaricomycotina</taxon>
        <taxon>Agaricomycetes</taxon>
        <taxon>Polyporales</taxon>
        <taxon>Polyporaceae</taxon>
        <taxon>Trametes</taxon>
    </lineage>
</organism>
<dbReference type="Proteomes" id="UP000184267">
    <property type="component" value="Unassembled WGS sequence"/>
</dbReference>
<evidence type="ECO:0000256" key="1">
    <source>
        <dbReference type="SAM" id="MobiDB-lite"/>
    </source>
</evidence>
<reference evidence="2 3" key="1">
    <citation type="submission" date="2016-10" db="EMBL/GenBank/DDBJ databases">
        <title>Genome sequence of the basidiomycete white-rot fungus Trametes pubescens.</title>
        <authorList>
            <person name="Makela M.R."/>
            <person name="Granchi Z."/>
            <person name="Peng M."/>
            <person name="De Vries R.P."/>
            <person name="Grigoriev I."/>
            <person name="Riley R."/>
            <person name="Hilden K."/>
        </authorList>
    </citation>
    <scope>NUCLEOTIDE SEQUENCE [LARGE SCALE GENOMIC DNA]</scope>
    <source>
        <strain evidence="2 3">FBCC735</strain>
    </source>
</reference>
<feature type="compositionally biased region" description="Low complexity" evidence="1">
    <location>
        <begin position="22"/>
        <end position="33"/>
    </location>
</feature>
<keyword evidence="3" id="KW-1185">Reference proteome</keyword>
<accession>A0A1M2VU67</accession>